<dbReference type="NCBIfam" id="TIGR01085">
    <property type="entry name" value="murE"/>
    <property type="match status" value="1"/>
</dbReference>
<evidence type="ECO:0000259" key="18">
    <source>
        <dbReference type="Pfam" id="PF02875"/>
    </source>
</evidence>
<feature type="modified residue" description="N6-carboxylysine" evidence="15">
    <location>
        <position position="224"/>
    </location>
</feature>
<keyword evidence="15" id="KW-0067">ATP-binding</keyword>
<evidence type="ECO:0000256" key="2">
    <source>
        <dbReference type="ARBA" id="ARBA00005898"/>
    </source>
</evidence>
<comment type="PTM">
    <text evidence="15">Carboxylation is probably crucial for Mg(2+) binding and, consequently, for the gamma-phosphate positioning of ATP.</text>
</comment>
<dbReference type="AlphaFoldDB" id="A0A974XFJ3"/>
<dbReference type="InterPro" id="IPR004101">
    <property type="entry name" value="Mur_ligase_C"/>
</dbReference>
<dbReference type="GO" id="GO:0051301">
    <property type="term" value="P:cell division"/>
    <property type="evidence" value="ECO:0007669"/>
    <property type="project" value="UniProtKB-KW"/>
</dbReference>
<dbReference type="SUPFAM" id="SSF53244">
    <property type="entry name" value="MurD-like peptide ligases, peptide-binding domain"/>
    <property type="match status" value="1"/>
</dbReference>
<keyword evidence="7 15" id="KW-0961">Cell wall biogenesis/degradation</keyword>
<evidence type="ECO:0000256" key="1">
    <source>
        <dbReference type="ARBA" id="ARBA00004752"/>
    </source>
</evidence>
<name>A0A974XFJ3_9FIRM</name>
<dbReference type="Pfam" id="PF02875">
    <property type="entry name" value="Mur_ligase_C"/>
    <property type="match status" value="1"/>
</dbReference>
<dbReference type="Gene3D" id="3.90.190.20">
    <property type="entry name" value="Mur ligase, C-terminal domain"/>
    <property type="match status" value="1"/>
</dbReference>
<accession>A0A974XFJ3</accession>
<dbReference type="InterPro" id="IPR036565">
    <property type="entry name" value="Mur-like_cat_sf"/>
</dbReference>
<evidence type="ECO:0000256" key="7">
    <source>
        <dbReference type="ARBA" id="ARBA00023316"/>
    </source>
</evidence>
<feature type="binding site" evidence="15">
    <location>
        <begin position="115"/>
        <end position="121"/>
    </location>
    <ligand>
        <name>ATP</name>
        <dbReference type="ChEBI" id="CHEBI:30616"/>
    </ligand>
</feature>
<dbReference type="Pfam" id="PF08245">
    <property type="entry name" value="Mur_ligase_M"/>
    <property type="match status" value="1"/>
</dbReference>
<keyword evidence="6 15" id="KW-0131">Cell cycle</keyword>
<dbReference type="GO" id="GO:0071555">
    <property type="term" value="P:cell wall organization"/>
    <property type="evidence" value="ECO:0007669"/>
    <property type="project" value="UniProtKB-KW"/>
</dbReference>
<comment type="function">
    <text evidence="9 15">Catalyzes the addition of meso-diaminopimelic acid to the nucleotide precursor UDP-N-acetylmuramoyl-L-alanyl-D-glutamate (UMAG) in the biosynthesis of bacterial cell-wall peptidoglycan.</text>
</comment>
<evidence type="ECO:0000256" key="6">
    <source>
        <dbReference type="ARBA" id="ARBA00023306"/>
    </source>
</evidence>
<comment type="subcellular location">
    <subcellularLocation>
        <location evidence="15 16">Cytoplasm</location>
    </subcellularLocation>
</comment>
<feature type="binding site" evidence="15">
    <location>
        <position position="461"/>
    </location>
    <ligand>
        <name>meso-2,6-diaminopimelate</name>
        <dbReference type="ChEBI" id="CHEBI:57791"/>
    </ligand>
</feature>
<feature type="binding site" evidence="15">
    <location>
        <position position="184"/>
    </location>
    <ligand>
        <name>UDP-N-acetyl-alpha-D-muramoyl-L-alanyl-D-glutamate</name>
        <dbReference type="ChEBI" id="CHEBI:83900"/>
    </ligand>
</feature>
<proteinExistence type="inferred from homology"/>
<dbReference type="InterPro" id="IPR013221">
    <property type="entry name" value="Mur_ligase_cen"/>
</dbReference>
<evidence type="ECO:0000313" key="21">
    <source>
        <dbReference type="Proteomes" id="UP000663499"/>
    </source>
</evidence>
<keyword evidence="3 15" id="KW-0132">Cell division</keyword>
<keyword evidence="15 20" id="KW-0436">Ligase</keyword>
<dbReference type="Proteomes" id="UP000663499">
    <property type="component" value="Chromosome"/>
</dbReference>
<comment type="caution">
    <text evidence="15">Lacks conserved residue(s) required for the propagation of feature annotation.</text>
</comment>
<dbReference type="InterPro" id="IPR035911">
    <property type="entry name" value="MurE/MurF_N"/>
</dbReference>
<evidence type="ECO:0000256" key="8">
    <source>
        <dbReference type="ARBA" id="ARBA00050251"/>
    </source>
</evidence>
<feature type="domain" description="Mur ligase C-terminal" evidence="18">
    <location>
        <begin position="336"/>
        <end position="463"/>
    </location>
</feature>
<dbReference type="InterPro" id="IPR005761">
    <property type="entry name" value="UDP-N-AcMur-Glu-dNH2Pim_ligase"/>
</dbReference>
<dbReference type="HAMAP" id="MF_00208">
    <property type="entry name" value="MurE"/>
    <property type="match status" value="1"/>
</dbReference>
<dbReference type="EMBL" id="CP071444">
    <property type="protein sequence ID" value="QSX08924.1"/>
    <property type="molecule type" value="Genomic_DNA"/>
</dbReference>
<organism evidence="20 21">
    <name type="scientific">Alkalibacter rhizosphaerae</name>
    <dbReference type="NCBI Taxonomy" id="2815577"/>
    <lineage>
        <taxon>Bacteria</taxon>
        <taxon>Bacillati</taxon>
        <taxon>Bacillota</taxon>
        <taxon>Clostridia</taxon>
        <taxon>Eubacteriales</taxon>
        <taxon>Eubacteriaceae</taxon>
        <taxon>Alkalibacter</taxon>
    </lineage>
</organism>
<dbReference type="GO" id="GO:0005737">
    <property type="term" value="C:cytoplasm"/>
    <property type="evidence" value="ECO:0007669"/>
    <property type="project" value="UniProtKB-SubCell"/>
</dbReference>
<keyword evidence="15" id="KW-0460">Magnesium</keyword>
<evidence type="ECO:0000259" key="17">
    <source>
        <dbReference type="Pfam" id="PF01225"/>
    </source>
</evidence>
<comment type="catalytic activity">
    <reaction evidence="8 15">
        <text>UDP-N-acetyl-alpha-D-muramoyl-L-alanyl-D-glutamate + meso-2,6-diaminopimelate + ATP = UDP-N-acetyl-alpha-D-muramoyl-L-alanyl-gamma-D-glutamyl-meso-2,6-diaminopimelate + ADP + phosphate + H(+)</text>
        <dbReference type="Rhea" id="RHEA:23676"/>
        <dbReference type="ChEBI" id="CHEBI:15378"/>
        <dbReference type="ChEBI" id="CHEBI:30616"/>
        <dbReference type="ChEBI" id="CHEBI:43474"/>
        <dbReference type="ChEBI" id="CHEBI:57791"/>
        <dbReference type="ChEBI" id="CHEBI:83900"/>
        <dbReference type="ChEBI" id="CHEBI:83905"/>
        <dbReference type="ChEBI" id="CHEBI:456216"/>
        <dbReference type="EC" id="6.3.2.13"/>
    </reaction>
</comment>
<feature type="binding site" evidence="15">
    <location>
        <position position="30"/>
    </location>
    <ligand>
        <name>UDP-N-acetyl-alpha-D-muramoyl-L-alanyl-D-glutamate</name>
        <dbReference type="ChEBI" id="CHEBI:83900"/>
    </ligand>
</feature>
<evidence type="ECO:0000256" key="10">
    <source>
        <dbReference type="ARBA" id="ARBA00066633"/>
    </source>
</evidence>
<dbReference type="PANTHER" id="PTHR23135:SF4">
    <property type="entry name" value="UDP-N-ACETYLMURAMOYL-L-ALANYL-D-GLUTAMATE--2,6-DIAMINOPIMELATE LIGASE MURE HOMOLOG, CHLOROPLASTIC"/>
    <property type="match status" value="1"/>
</dbReference>
<evidence type="ECO:0000256" key="3">
    <source>
        <dbReference type="ARBA" id="ARBA00022618"/>
    </source>
</evidence>
<feature type="domain" description="Mur ligase central" evidence="19">
    <location>
        <begin position="113"/>
        <end position="313"/>
    </location>
</feature>
<evidence type="ECO:0000256" key="13">
    <source>
        <dbReference type="ARBA" id="ARBA00076158"/>
    </source>
</evidence>
<feature type="binding site" evidence="15">
    <location>
        <begin position="157"/>
        <end position="158"/>
    </location>
    <ligand>
        <name>UDP-N-acetyl-alpha-D-muramoyl-L-alanyl-D-glutamate</name>
        <dbReference type="ChEBI" id="CHEBI:83900"/>
    </ligand>
</feature>
<comment type="similarity">
    <text evidence="2 15">Belongs to the MurCDEF family. MurE subfamily.</text>
</comment>
<evidence type="ECO:0000256" key="15">
    <source>
        <dbReference type="HAMAP-Rule" id="MF_00208"/>
    </source>
</evidence>
<evidence type="ECO:0000313" key="20">
    <source>
        <dbReference type="EMBL" id="QSX08924.1"/>
    </source>
</evidence>
<dbReference type="EC" id="6.3.2.13" evidence="10 15"/>
<keyword evidence="21" id="KW-1185">Reference proteome</keyword>
<comment type="pathway">
    <text evidence="1 15 16">Cell wall biogenesis; peptidoglycan biosynthesis.</text>
</comment>
<evidence type="ECO:0000256" key="11">
    <source>
        <dbReference type="ARBA" id="ARBA00072883"/>
    </source>
</evidence>
<evidence type="ECO:0000259" key="19">
    <source>
        <dbReference type="Pfam" id="PF08245"/>
    </source>
</evidence>
<dbReference type="GO" id="GO:0008765">
    <property type="term" value="F:UDP-N-acetylmuramoylalanyl-D-glutamate-2,6-diaminopimelate ligase activity"/>
    <property type="evidence" value="ECO:0007669"/>
    <property type="project" value="UniProtKB-UniRule"/>
</dbReference>
<dbReference type="SUPFAM" id="SSF63418">
    <property type="entry name" value="MurE/MurF N-terminal domain"/>
    <property type="match status" value="1"/>
</dbReference>
<feature type="binding site" evidence="15">
    <location>
        <position position="385"/>
    </location>
    <ligand>
        <name>meso-2,6-diaminopimelate</name>
        <dbReference type="ChEBI" id="CHEBI:57791"/>
    </ligand>
</feature>
<keyword evidence="5 15" id="KW-0573">Peptidoglycan synthesis</keyword>
<keyword evidence="4 15" id="KW-0133">Cell shape</keyword>
<evidence type="ECO:0000256" key="14">
    <source>
        <dbReference type="ARBA" id="ARBA00081560"/>
    </source>
</evidence>
<feature type="binding site" evidence="15">
    <location>
        <position position="192"/>
    </location>
    <ligand>
        <name>UDP-N-acetyl-alpha-D-muramoyl-L-alanyl-D-glutamate</name>
        <dbReference type="ChEBI" id="CHEBI:83900"/>
    </ligand>
</feature>
<dbReference type="Gene3D" id="3.40.1190.10">
    <property type="entry name" value="Mur-like, catalytic domain"/>
    <property type="match status" value="1"/>
</dbReference>
<evidence type="ECO:0000256" key="16">
    <source>
        <dbReference type="RuleBase" id="RU004135"/>
    </source>
</evidence>
<dbReference type="NCBIfam" id="NF001126">
    <property type="entry name" value="PRK00139.1-4"/>
    <property type="match status" value="1"/>
</dbReference>
<protein>
    <recommendedName>
        <fullName evidence="11 15">UDP-N-acetylmuramoyl-L-alanyl-D-glutamate--2,6-diaminopimelate ligase</fullName>
        <ecNumber evidence="10 15">6.3.2.13</ecNumber>
    </recommendedName>
    <alternativeName>
        <fullName evidence="12 15">Meso-A2pm-adding enzyme</fullName>
    </alternativeName>
    <alternativeName>
        <fullName evidence="13 15">Meso-diaminopimelate-adding enzyme</fullName>
    </alternativeName>
    <alternativeName>
        <fullName evidence="14 15">UDP-MurNAc-L-Ala-D-Glu:meso-diaminopimelate ligase</fullName>
    </alternativeName>
    <alternativeName>
        <fullName evidence="15">UDP-MurNAc-tripeptide synthetase</fullName>
    </alternativeName>
    <alternativeName>
        <fullName evidence="15">UDP-N-acetylmuramyl-tripeptide synthetase</fullName>
    </alternativeName>
</protein>
<keyword evidence="15" id="KW-0963">Cytoplasm</keyword>
<dbReference type="Pfam" id="PF01225">
    <property type="entry name" value="Mur_ligase"/>
    <property type="match status" value="1"/>
</dbReference>
<dbReference type="GO" id="GO:0008360">
    <property type="term" value="P:regulation of cell shape"/>
    <property type="evidence" value="ECO:0007669"/>
    <property type="project" value="UniProtKB-KW"/>
</dbReference>
<dbReference type="InterPro" id="IPR036615">
    <property type="entry name" value="Mur_ligase_C_dom_sf"/>
</dbReference>
<feature type="domain" description="Mur ligase N-terminal catalytic" evidence="17">
    <location>
        <begin position="25"/>
        <end position="98"/>
    </location>
</feature>
<feature type="binding site" evidence="15">
    <location>
        <position position="465"/>
    </location>
    <ligand>
        <name>meso-2,6-diaminopimelate</name>
        <dbReference type="ChEBI" id="CHEBI:57791"/>
    </ligand>
</feature>
<dbReference type="Gene3D" id="3.40.1390.10">
    <property type="entry name" value="MurE/MurF, N-terminal domain"/>
    <property type="match status" value="1"/>
</dbReference>
<sequence length="495" mass="54791">MKLSVLFQKVHMEWFHGDGQIDAAGLCYDSRTCKKGDVFFAIGGFQADGNAYIEDAVRRGAVAVVSENRNALERTASENSIPVILVKDVRRAMSAAAACYHGYPSNRMKVIGITGTNGKSSTAFFLKELLEDQGRRVGIIGTLGNYFENWEGQATHTTPESVEIHGILKEMADLGAEYCLMEVSSHALALYRVEDVSFHGSIFTNISQDHLDFHHTMEEYFIAKEKLFRYNQVYAVINTDDPYGRRIHEGLKKTSTRAIGFGMDIGGEFLLNIHQLTDQGGVFSLKSGMESIKISTNQVGAFNMYNLASAVLAGKMESLKIEGMMESAKRLQGIRGRMEKIQTAEGFGVIIDFAHTPDGLEKVLKTLRETSQGRIITVFGCGGDRDRQKRPVMGSIAVENSDFVIVTSDNPRGEDPSAIIGEIEEGMKKYMHKYTVSIDRKDAIGKALKMAKPEDLVLIAGKGHETLQIIGDKKLPFDERAIVKELLDSNETHKN</sequence>
<dbReference type="FunFam" id="3.90.190.20:FF:000006">
    <property type="entry name" value="UDP-N-acetylmuramoyl-L-alanyl-D-glutamate--2,6-diaminopimelate ligase"/>
    <property type="match status" value="1"/>
</dbReference>
<dbReference type="SUPFAM" id="SSF53623">
    <property type="entry name" value="MurD-like peptide ligases, catalytic domain"/>
    <property type="match status" value="1"/>
</dbReference>
<evidence type="ECO:0000256" key="12">
    <source>
        <dbReference type="ARBA" id="ARBA00075482"/>
    </source>
</evidence>
<feature type="short sequence motif" description="Meso-diaminopimelate recognition motif" evidence="15">
    <location>
        <begin position="409"/>
        <end position="412"/>
    </location>
</feature>
<dbReference type="InterPro" id="IPR000713">
    <property type="entry name" value="Mur_ligase_N"/>
</dbReference>
<reference evidence="20" key="1">
    <citation type="submission" date="2021-03" db="EMBL/GenBank/DDBJ databases">
        <title>Alkalibacter marinus sp. nov., isolated from tidal flat sediment.</title>
        <authorList>
            <person name="Namirimu T."/>
            <person name="Yang J.-A."/>
            <person name="Yang S.-H."/>
            <person name="Kim Y.-J."/>
            <person name="Kwon K.K."/>
        </authorList>
    </citation>
    <scope>NUCLEOTIDE SEQUENCE</scope>
    <source>
        <strain evidence="20">ES005</strain>
    </source>
</reference>
<feature type="binding site" evidence="15">
    <location>
        <begin position="409"/>
        <end position="412"/>
    </location>
    <ligand>
        <name>meso-2,6-diaminopimelate</name>
        <dbReference type="ChEBI" id="CHEBI:57791"/>
    </ligand>
</feature>
<dbReference type="RefSeq" id="WP_207300265.1">
    <property type="nucleotide sequence ID" value="NZ_CP071444.1"/>
</dbReference>
<dbReference type="GO" id="GO:0009252">
    <property type="term" value="P:peptidoglycan biosynthetic process"/>
    <property type="evidence" value="ECO:0007669"/>
    <property type="project" value="UniProtKB-UniRule"/>
</dbReference>
<dbReference type="PANTHER" id="PTHR23135">
    <property type="entry name" value="MUR LIGASE FAMILY MEMBER"/>
    <property type="match status" value="1"/>
</dbReference>
<evidence type="ECO:0000256" key="4">
    <source>
        <dbReference type="ARBA" id="ARBA00022960"/>
    </source>
</evidence>
<keyword evidence="15" id="KW-0547">Nucleotide-binding</keyword>
<evidence type="ECO:0000256" key="9">
    <source>
        <dbReference type="ARBA" id="ARBA00056782"/>
    </source>
</evidence>
<evidence type="ECO:0000256" key="5">
    <source>
        <dbReference type="ARBA" id="ARBA00022984"/>
    </source>
</evidence>
<gene>
    <name evidence="15" type="primary">murE</name>
    <name evidence="20" type="ORF">J0B03_02260</name>
</gene>
<dbReference type="GO" id="GO:0000287">
    <property type="term" value="F:magnesium ion binding"/>
    <property type="evidence" value="ECO:0007669"/>
    <property type="project" value="UniProtKB-UniRule"/>
</dbReference>
<comment type="cofactor">
    <cofactor evidence="15">
        <name>Mg(2+)</name>
        <dbReference type="ChEBI" id="CHEBI:18420"/>
    </cofactor>
</comment>
<dbReference type="NCBIfam" id="NF001124">
    <property type="entry name" value="PRK00139.1-2"/>
    <property type="match status" value="1"/>
</dbReference>
<dbReference type="KEGG" id="alka:J0B03_02260"/>
<dbReference type="GO" id="GO:0005524">
    <property type="term" value="F:ATP binding"/>
    <property type="evidence" value="ECO:0007669"/>
    <property type="project" value="UniProtKB-UniRule"/>
</dbReference>